<evidence type="ECO:0000313" key="1">
    <source>
        <dbReference type="EMBL" id="MPN37837.1"/>
    </source>
</evidence>
<gene>
    <name evidence="1" type="ORF">SDC9_185358</name>
</gene>
<proteinExistence type="predicted"/>
<evidence type="ECO:0008006" key="2">
    <source>
        <dbReference type="Google" id="ProtNLM"/>
    </source>
</evidence>
<dbReference type="Gene3D" id="3.90.550.10">
    <property type="entry name" value="Spore Coat Polysaccharide Biosynthesis Protein SpsA, Chain A"/>
    <property type="match status" value="1"/>
</dbReference>
<reference evidence="1" key="1">
    <citation type="submission" date="2019-08" db="EMBL/GenBank/DDBJ databases">
        <authorList>
            <person name="Kucharzyk K."/>
            <person name="Murdoch R.W."/>
            <person name="Higgins S."/>
            <person name="Loffler F."/>
        </authorList>
    </citation>
    <scope>NUCLEOTIDE SEQUENCE</scope>
</reference>
<sequence length="214" mass="24743">MNSAGDSSPELYVYNDFSSNENTEKLRAFSNEKGFSLINLEDVTNHPSPNYLLVLQMAQKNAIAAGAHLLIVESDVMIQPDTIEKMYQQVTLLDKPGMIAAVTTDETGEINFPYLYARKFSRRILSVNKRLSFCCTLLTNSLLNSYDFNLLNPEKNWYDVFISHQSKALGYNNYLMNDLTVLHLPHSSRPWKKLKYSNPLKYYWRKLIERNDKI</sequence>
<dbReference type="EMBL" id="VSSQ01092716">
    <property type="protein sequence ID" value="MPN37837.1"/>
    <property type="molecule type" value="Genomic_DNA"/>
</dbReference>
<accession>A0A645HFM4</accession>
<protein>
    <recommendedName>
        <fullName evidence="2">Glycosyltransferase 2-like domain-containing protein</fullName>
    </recommendedName>
</protein>
<dbReference type="SUPFAM" id="SSF53448">
    <property type="entry name" value="Nucleotide-diphospho-sugar transferases"/>
    <property type="match status" value="1"/>
</dbReference>
<dbReference type="InterPro" id="IPR029044">
    <property type="entry name" value="Nucleotide-diphossugar_trans"/>
</dbReference>
<dbReference type="AlphaFoldDB" id="A0A645HFM4"/>
<comment type="caution">
    <text evidence="1">The sequence shown here is derived from an EMBL/GenBank/DDBJ whole genome shotgun (WGS) entry which is preliminary data.</text>
</comment>
<organism evidence="1">
    <name type="scientific">bioreactor metagenome</name>
    <dbReference type="NCBI Taxonomy" id="1076179"/>
    <lineage>
        <taxon>unclassified sequences</taxon>
        <taxon>metagenomes</taxon>
        <taxon>ecological metagenomes</taxon>
    </lineage>
</organism>
<name>A0A645HFM4_9ZZZZ</name>